<evidence type="ECO:0000313" key="2">
    <source>
        <dbReference type="Proteomes" id="UP001497482"/>
    </source>
</evidence>
<dbReference type="PANTHER" id="PTHR11505">
    <property type="entry name" value="L1 TRANSPOSABLE ELEMENT-RELATED"/>
    <property type="match status" value="1"/>
</dbReference>
<sequence>MAGEQEKPTLKSVMKAIRDSHNELSAKIDRNQTDLQQSLAKIEQAQTTLFEQVQEMETRVGANEDNMVDAVTRITTMENEIKLLKTRGPDKTHHTVAKFLNYRQREMVLRLAREKHPLLLDDNRISFYPDYSAETQRNMLAYNEVKKKLRDKNIEYASRYSAKLRVHHEGAFKLFSSPAEVENFLRTLED</sequence>
<dbReference type="AlphaFoldDB" id="A0AAV2KJM9"/>
<dbReference type="Gene3D" id="1.20.5.340">
    <property type="match status" value="1"/>
</dbReference>
<reference evidence="1 2" key="1">
    <citation type="submission" date="2024-04" db="EMBL/GenBank/DDBJ databases">
        <authorList>
            <person name="Waldvogel A.-M."/>
            <person name="Schoenle A."/>
        </authorList>
    </citation>
    <scope>NUCLEOTIDE SEQUENCE [LARGE SCALE GENOMIC DNA]</scope>
</reference>
<dbReference type="Proteomes" id="UP001497482">
    <property type="component" value="Chromosome 19"/>
</dbReference>
<evidence type="ECO:0000313" key="1">
    <source>
        <dbReference type="EMBL" id="CAL1590248.1"/>
    </source>
</evidence>
<gene>
    <name evidence="1" type="ORF">KC01_LOCUS19785</name>
</gene>
<keyword evidence="2" id="KW-1185">Reference proteome</keyword>
<proteinExistence type="predicted"/>
<protein>
    <submittedName>
        <fullName evidence="1">Uncharacterized protein</fullName>
    </submittedName>
</protein>
<dbReference type="EMBL" id="OZ035841">
    <property type="protein sequence ID" value="CAL1590248.1"/>
    <property type="molecule type" value="Genomic_DNA"/>
</dbReference>
<dbReference type="InterPro" id="IPR042566">
    <property type="entry name" value="L1_C"/>
</dbReference>
<dbReference type="InterPro" id="IPR004244">
    <property type="entry name" value="Transposase_22"/>
</dbReference>
<accession>A0AAV2KJM9</accession>
<dbReference type="Gene3D" id="3.30.250.20">
    <property type="entry name" value="L1 transposable element, C-terminal domain"/>
    <property type="match status" value="1"/>
</dbReference>
<organism evidence="1 2">
    <name type="scientific">Knipowitschia caucasica</name>
    <name type="common">Caucasian dwarf goby</name>
    <name type="synonym">Pomatoschistus caucasicus</name>
    <dbReference type="NCBI Taxonomy" id="637954"/>
    <lineage>
        <taxon>Eukaryota</taxon>
        <taxon>Metazoa</taxon>
        <taxon>Chordata</taxon>
        <taxon>Craniata</taxon>
        <taxon>Vertebrata</taxon>
        <taxon>Euteleostomi</taxon>
        <taxon>Actinopterygii</taxon>
        <taxon>Neopterygii</taxon>
        <taxon>Teleostei</taxon>
        <taxon>Neoteleostei</taxon>
        <taxon>Acanthomorphata</taxon>
        <taxon>Gobiaria</taxon>
        <taxon>Gobiiformes</taxon>
        <taxon>Gobioidei</taxon>
        <taxon>Gobiidae</taxon>
        <taxon>Gobiinae</taxon>
        <taxon>Knipowitschia</taxon>
    </lineage>
</organism>
<name>A0AAV2KJM9_KNICA</name>